<protein>
    <recommendedName>
        <fullName evidence="3">Carboxylic ester hydrolase</fullName>
        <ecNumber evidence="3">3.1.1.-</ecNumber>
    </recommendedName>
</protein>
<dbReference type="Pfam" id="PF00135">
    <property type="entry name" value="COesterase"/>
    <property type="match status" value="1"/>
</dbReference>
<feature type="domain" description="Carboxylesterase type B" evidence="5">
    <location>
        <begin position="64"/>
        <end position="540"/>
    </location>
</feature>
<keyword evidence="2 3" id="KW-0378">Hydrolase</keyword>
<sequence>MISQALCISLWAISASAFWPGLSNEAHGAQIPVLSPSAESVSATAELPFVDLGYTKHRAISNPNPDLYKFQSIRYAAPPTGDLRFRAPQPPVDNPTGEVEDGRGRKECLQAMVKWADNFPPKPCDDCECCEEDDNYGGCHKPCDSGERGKAPPKQLFGGFEPVFNLTNPNLYSEDCLFLDVWTPKAAFDGNQRKPVLVWIYGGAYVFGGKSLYFPGGLMDRAMVNDRGGMIFVAMNYRMGALGFAAGRDIEDEDINAGLLDQQKALQWVQDHIDKFGGDPNQVTVVGLSAGGGSVLHHLTAYGGQKGALFQRAISLSGGWQPITDQTTAESTFREFMTKYNGVSTLADLRDLRKVSEAQMMQANFQQIQNAPPGSFLYNPTAWGAFAPESPAKLLNNGEFLHDVPLILSHVFNEGGQFAKSFKEQGTTVPGFLDLAFPKVTKEEKEWILETYHTGYNDAEDIARIIGDVTFRCHVTYASDAKSDQVWRQRWNTVQSRSHGGDLLYLFYQPLVPVASIRAARILQDYVATFVISGNPTTTVTNPSGFRQPAPYHQYSVDGKVQFFDSGILRFPNVWRGDAEVEDLCRVWQQMSCT</sequence>
<dbReference type="Gene3D" id="3.40.50.1820">
    <property type="entry name" value="alpha/beta hydrolase"/>
    <property type="match status" value="1"/>
</dbReference>
<feature type="signal peptide" evidence="3">
    <location>
        <begin position="1"/>
        <end position="17"/>
    </location>
</feature>
<dbReference type="PANTHER" id="PTHR11559">
    <property type="entry name" value="CARBOXYLESTERASE"/>
    <property type="match status" value="1"/>
</dbReference>
<comment type="caution">
    <text evidence="6">The sequence shown here is derived from an EMBL/GenBank/DDBJ whole genome shotgun (WGS) entry which is preliminary data.</text>
</comment>
<evidence type="ECO:0000256" key="1">
    <source>
        <dbReference type="ARBA" id="ARBA00005964"/>
    </source>
</evidence>
<evidence type="ECO:0000256" key="3">
    <source>
        <dbReference type="RuleBase" id="RU361235"/>
    </source>
</evidence>
<dbReference type="PROSITE" id="PS00941">
    <property type="entry name" value="CARBOXYLESTERASE_B_2"/>
    <property type="match status" value="1"/>
</dbReference>
<feature type="chain" id="PRO_5021039445" description="Carboxylic ester hydrolase" evidence="3">
    <location>
        <begin position="18"/>
        <end position="594"/>
    </location>
</feature>
<dbReference type="AlphaFoldDB" id="A0A4S8QMA0"/>
<dbReference type="EMBL" id="PQXL01000413">
    <property type="protein sequence ID" value="THV46137.1"/>
    <property type="molecule type" value="Genomic_DNA"/>
</dbReference>
<dbReference type="InterPro" id="IPR019819">
    <property type="entry name" value="Carboxylesterase_B_CS"/>
</dbReference>
<dbReference type="InterPro" id="IPR050309">
    <property type="entry name" value="Type-B_Carboxylest/Lipase"/>
</dbReference>
<dbReference type="PROSITE" id="PS00122">
    <property type="entry name" value="CARBOXYLESTERASE_B_1"/>
    <property type="match status" value="1"/>
</dbReference>
<dbReference type="OrthoDB" id="408631at2759"/>
<keyword evidence="7" id="KW-1185">Reference proteome</keyword>
<dbReference type="InterPro" id="IPR002018">
    <property type="entry name" value="CarbesteraseB"/>
</dbReference>
<organism evidence="6 7">
    <name type="scientific">Botrytis galanthina</name>
    <dbReference type="NCBI Taxonomy" id="278940"/>
    <lineage>
        <taxon>Eukaryota</taxon>
        <taxon>Fungi</taxon>
        <taxon>Dikarya</taxon>
        <taxon>Ascomycota</taxon>
        <taxon>Pezizomycotina</taxon>
        <taxon>Leotiomycetes</taxon>
        <taxon>Helotiales</taxon>
        <taxon>Sclerotiniaceae</taxon>
        <taxon>Botrytis</taxon>
    </lineage>
</organism>
<evidence type="ECO:0000259" key="5">
    <source>
        <dbReference type="Pfam" id="PF00135"/>
    </source>
</evidence>
<evidence type="ECO:0000313" key="6">
    <source>
        <dbReference type="EMBL" id="THV46137.1"/>
    </source>
</evidence>
<name>A0A4S8QMA0_9HELO</name>
<gene>
    <name evidence="6" type="ORF">BGAL_0413g00070</name>
</gene>
<dbReference type="InterPro" id="IPR029058">
    <property type="entry name" value="AB_hydrolase_fold"/>
</dbReference>
<dbReference type="Proteomes" id="UP000308671">
    <property type="component" value="Unassembled WGS sequence"/>
</dbReference>
<evidence type="ECO:0000256" key="4">
    <source>
        <dbReference type="SAM" id="MobiDB-lite"/>
    </source>
</evidence>
<reference evidence="6 7" key="1">
    <citation type="submission" date="2017-12" db="EMBL/GenBank/DDBJ databases">
        <title>Comparative genomics of Botrytis spp.</title>
        <authorList>
            <person name="Valero-Jimenez C.A."/>
            <person name="Tapia P."/>
            <person name="Veloso J."/>
            <person name="Silva-Moreno E."/>
            <person name="Staats M."/>
            <person name="Valdes J.H."/>
            <person name="Van Kan J.A.L."/>
        </authorList>
    </citation>
    <scope>NUCLEOTIDE SEQUENCE [LARGE SCALE GENOMIC DNA]</scope>
    <source>
        <strain evidence="6 7">MUCL435</strain>
    </source>
</reference>
<proteinExistence type="inferred from homology"/>
<evidence type="ECO:0000256" key="2">
    <source>
        <dbReference type="ARBA" id="ARBA00022801"/>
    </source>
</evidence>
<comment type="similarity">
    <text evidence="1 3">Belongs to the type-B carboxylesterase/lipase family.</text>
</comment>
<dbReference type="SUPFAM" id="SSF53474">
    <property type="entry name" value="alpha/beta-Hydrolases"/>
    <property type="match status" value="1"/>
</dbReference>
<keyword evidence="3" id="KW-0732">Signal</keyword>
<dbReference type="InterPro" id="IPR019826">
    <property type="entry name" value="Carboxylesterase_B_AS"/>
</dbReference>
<evidence type="ECO:0000313" key="7">
    <source>
        <dbReference type="Proteomes" id="UP000308671"/>
    </source>
</evidence>
<dbReference type="GO" id="GO:0016787">
    <property type="term" value="F:hydrolase activity"/>
    <property type="evidence" value="ECO:0007669"/>
    <property type="project" value="UniProtKB-KW"/>
</dbReference>
<feature type="region of interest" description="Disordered" evidence="4">
    <location>
        <begin position="82"/>
        <end position="102"/>
    </location>
</feature>
<accession>A0A4S8QMA0</accession>
<dbReference type="EC" id="3.1.1.-" evidence="3"/>